<dbReference type="EMBL" id="DRTD01000264">
    <property type="protein sequence ID" value="HHE54849.1"/>
    <property type="molecule type" value="Genomic_DNA"/>
</dbReference>
<comment type="caution">
    <text evidence="2">The sequence shown here is derived from an EMBL/GenBank/DDBJ whole genome shotgun (WGS) entry which is preliminary data.</text>
</comment>
<dbReference type="AlphaFoldDB" id="A0A7V5H2V5"/>
<sequence>MKIHPFIGFLIFSLLCSFFSVIMAQTPLPGFEESPYFNEQVVTFKWQPQIRVHINAPSVTEFDPNKPVGLALYALPNGNTIEQTVGKITEEGDDWHFDIQHLGAQTRFLRQKITDYNLITVYLENEQLSWPSWKSEHSNYAQIICQLVEHIKSYFQDYQPFLVLTGHSGGGHFIFSFMDAFEQIPDYVQRICFLDSNYGYEDSYGAKMVNWLKGDSSRYISVLAYNDSVALYNGNPVVSPTGGTWYRSKMMQRYFAQHFAFNTKEDSQFIYHSTLNGRIQFFLKKNPERKILHTVQVELNGFIHTLLTGTALQDSNYTYYGERAYSEWIQPQVLPQNTFQIPLRSSLAMTGSQFMEYVKYMNFEDREAAILQELITGNIPYFLRQTKKITANFKDANEQIHQVEYEVFPDYLSIGADSDYCRIPMGPITAQKAADFFGTTMPTRKLVDHIYQNAEIKLEPVTYAPVGNQNEKVEKFVEHNAAIEAQLKAVGAQLGQLIGGIKKDVVISNKITDPNRPNHVVIYGWHQLNDQPIQPLTNIHINTYVDYSHGIRYLVSQVLLDGQPQMIQEILKDPVQYKIFSDEAGPMSQPSYLKNTSLPEKPKSFGLKVEGNGQLKLLLQPAPRAEQYRIFTSYDGLHFTQWDVFSGNEYLFTDLPEDSILFIKLMSENNSGLSGETEVLAALPKTKADSSVLVIYGYDRSYDGNTYDFIRFHGDAILAADYTFESATNEAIENGLFQLIDYQVVDYILGNESTADETFSTNEQTLVADFLKSGGRLFVSGAEIAWDLDYKGSSEDKAFFHNYLKAQYAADAPGNVSGTYYSARGAPENIFSDLSQINFDNGTHGTINVKYADALRTYGGSKIALYYRNVSTYNVAGITFEGIFDDGDQPGKLVYFGFPFETVYPQATRFSVMEKVLHFLFSDPTFVDRPSDNLPTHFDLSQNFPNPFNSTTSFTFQLPRKSDVTITIFNSLGQQIRSWQYHALPTGHYQITWDGLDANGLPVSSCSYFYRLKTRDFSKTLKMVMVK</sequence>
<dbReference type="NCBIfam" id="TIGR04183">
    <property type="entry name" value="Por_Secre_tail"/>
    <property type="match status" value="1"/>
</dbReference>
<proteinExistence type="predicted"/>
<feature type="domain" description="FlgD/Vpr Ig-like" evidence="1">
    <location>
        <begin position="948"/>
        <end position="1011"/>
    </location>
</feature>
<dbReference type="Gene3D" id="2.60.40.4070">
    <property type="match status" value="1"/>
</dbReference>
<dbReference type="SUPFAM" id="SSF53474">
    <property type="entry name" value="alpha/beta-Hydrolases"/>
    <property type="match status" value="1"/>
</dbReference>
<evidence type="ECO:0000313" key="2">
    <source>
        <dbReference type="EMBL" id="HHE54849.1"/>
    </source>
</evidence>
<reference evidence="2" key="1">
    <citation type="journal article" date="2020" name="mSystems">
        <title>Genome- and Community-Level Interaction Insights into Carbon Utilization and Element Cycling Functions of Hydrothermarchaeota in Hydrothermal Sediment.</title>
        <authorList>
            <person name="Zhou Z."/>
            <person name="Liu Y."/>
            <person name="Xu W."/>
            <person name="Pan J."/>
            <person name="Luo Z.H."/>
            <person name="Li M."/>
        </authorList>
    </citation>
    <scope>NUCLEOTIDE SEQUENCE [LARGE SCALE GENOMIC DNA]</scope>
    <source>
        <strain evidence="2">HyVt-76</strain>
    </source>
</reference>
<dbReference type="Pfam" id="PF13860">
    <property type="entry name" value="FlgD_ig"/>
    <property type="match status" value="1"/>
</dbReference>
<dbReference type="InterPro" id="IPR025965">
    <property type="entry name" value="FlgD/Vpr_Ig-like"/>
</dbReference>
<protein>
    <submittedName>
        <fullName evidence="2">T9SS type A sorting domain-containing protein</fullName>
    </submittedName>
</protein>
<name>A0A7V5H2V5_CALAY</name>
<dbReference type="InterPro" id="IPR029058">
    <property type="entry name" value="AB_hydrolase_fold"/>
</dbReference>
<accession>A0A7V5H2V5</accession>
<dbReference type="InterPro" id="IPR026444">
    <property type="entry name" value="Secre_tail"/>
</dbReference>
<gene>
    <name evidence="2" type="ORF">ENL21_03640</name>
</gene>
<evidence type="ECO:0000259" key="1">
    <source>
        <dbReference type="Pfam" id="PF13860"/>
    </source>
</evidence>
<organism evidence="2">
    <name type="scientific">Caldithrix abyssi</name>
    <dbReference type="NCBI Taxonomy" id="187145"/>
    <lineage>
        <taxon>Bacteria</taxon>
        <taxon>Pseudomonadati</taxon>
        <taxon>Calditrichota</taxon>
        <taxon>Calditrichia</taxon>
        <taxon>Calditrichales</taxon>
        <taxon>Calditrichaceae</taxon>
        <taxon>Caldithrix</taxon>
    </lineage>
</organism>
<dbReference type="Proteomes" id="UP000886111">
    <property type="component" value="Unassembled WGS sequence"/>
</dbReference>